<dbReference type="InterPro" id="IPR047937">
    <property type="entry name" value="Eex_IncN-like"/>
</dbReference>
<evidence type="ECO:0000313" key="2">
    <source>
        <dbReference type="EMBL" id="QEE24933.1"/>
    </source>
</evidence>
<dbReference type="Proteomes" id="UP000321807">
    <property type="component" value="Chromosome"/>
</dbReference>
<dbReference type="KEGG" id="rgl:CS053_10815"/>
<proteinExistence type="predicted"/>
<protein>
    <recommendedName>
        <fullName evidence="4">Entry exclusion lipoprotein TrbK</fullName>
    </recommendedName>
</protein>
<feature type="chain" id="PRO_5022727278" description="Entry exclusion lipoprotein TrbK" evidence="1">
    <location>
        <begin position="22"/>
        <end position="86"/>
    </location>
</feature>
<dbReference type="EMBL" id="CP042807">
    <property type="protein sequence ID" value="QEE24933.1"/>
    <property type="molecule type" value="Genomic_DNA"/>
</dbReference>
<evidence type="ECO:0000256" key="1">
    <source>
        <dbReference type="SAM" id="SignalP"/>
    </source>
</evidence>
<reference evidence="2 3" key="1">
    <citation type="submission" date="2019-08" db="EMBL/GenBank/DDBJ databases">
        <title>Complete genome sequence of Rhodanobacter glycinis strain T01E-68 isolated from tomato root.</title>
        <authorList>
            <person name="Weon H.-Y."/>
            <person name="Lee S.A."/>
        </authorList>
    </citation>
    <scope>NUCLEOTIDE SEQUENCE [LARGE SCALE GENOMIC DNA]</scope>
    <source>
        <strain evidence="2 3">T01E-68</strain>
    </source>
</reference>
<gene>
    <name evidence="2" type="ORF">CS053_10815</name>
</gene>
<keyword evidence="1" id="KW-0732">Signal</keyword>
<accession>A0A5B9DY29</accession>
<dbReference type="PROSITE" id="PS51257">
    <property type="entry name" value="PROKAR_LIPOPROTEIN"/>
    <property type="match status" value="1"/>
</dbReference>
<dbReference type="AlphaFoldDB" id="A0A5B9DY29"/>
<evidence type="ECO:0008006" key="4">
    <source>
        <dbReference type="Google" id="ProtNLM"/>
    </source>
</evidence>
<sequence length="86" mass="9643">MKRSCMAWVALSLVACGRAMPVDSVDSLVAHPDRLKAVMHQCQEDRTKMGEVECMHASEAFRRRFMGDGKGKYTPLPKKPNDATDF</sequence>
<dbReference type="NCBIfam" id="NF033894">
    <property type="entry name" value="Eex_IncN"/>
    <property type="match status" value="1"/>
</dbReference>
<evidence type="ECO:0000313" key="3">
    <source>
        <dbReference type="Proteomes" id="UP000321807"/>
    </source>
</evidence>
<dbReference type="RefSeq" id="WP_147627430.1">
    <property type="nucleotide sequence ID" value="NZ_CP042807.1"/>
</dbReference>
<feature type="signal peptide" evidence="1">
    <location>
        <begin position="1"/>
        <end position="21"/>
    </location>
</feature>
<organism evidence="2 3">
    <name type="scientific">Rhodanobacter glycinis</name>
    <dbReference type="NCBI Taxonomy" id="582702"/>
    <lineage>
        <taxon>Bacteria</taxon>
        <taxon>Pseudomonadati</taxon>
        <taxon>Pseudomonadota</taxon>
        <taxon>Gammaproteobacteria</taxon>
        <taxon>Lysobacterales</taxon>
        <taxon>Rhodanobacteraceae</taxon>
        <taxon>Rhodanobacter</taxon>
    </lineage>
</organism>
<name>A0A5B9DY29_9GAMM</name>